<dbReference type="EMBL" id="JAEKJA010000002">
    <property type="protein sequence ID" value="MBJ3774775.1"/>
    <property type="molecule type" value="Genomic_DNA"/>
</dbReference>
<dbReference type="NCBIfam" id="TIGR02937">
    <property type="entry name" value="sigma70-ECF"/>
    <property type="match status" value="1"/>
</dbReference>
<accession>A0A934MFC4</accession>
<feature type="domain" description="RNA polymerase sigma factor 70 region 4 type 2" evidence="6">
    <location>
        <begin position="100"/>
        <end position="148"/>
    </location>
</feature>
<dbReference type="GO" id="GO:0003677">
    <property type="term" value="F:DNA binding"/>
    <property type="evidence" value="ECO:0007669"/>
    <property type="project" value="InterPro"/>
</dbReference>
<dbReference type="InterPro" id="IPR013324">
    <property type="entry name" value="RNA_pol_sigma_r3/r4-like"/>
</dbReference>
<dbReference type="PANTHER" id="PTHR43133">
    <property type="entry name" value="RNA POLYMERASE ECF-TYPE SIGMA FACTO"/>
    <property type="match status" value="1"/>
</dbReference>
<feature type="domain" description="RNA polymerase sigma-70 region 2" evidence="5">
    <location>
        <begin position="4"/>
        <end position="67"/>
    </location>
</feature>
<evidence type="ECO:0000259" key="6">
    <source>
        <dbReference type="Pfam" id="PF08281"/>
    </source>
</evidence>
<dbReference type="Pfam" id="PF04542">
    <property type="entry name" value="Sigma70_r2"/>
    <property type="match status" value="1"/>
</dbReference>
<evidence type="ECO:0000313" key="8">
    <source>
        <dbReference type="Proteomes" id="UP000609531"/>
    </source>
</evidence>
<dbReference type="Gene3D" id="1.10.10.10">
    <property type="entry name" value="Winged helix-like DNA-binding domain superfamily/Winged helix DNA-binding domain"/>
    <property type="match status" value="1"/>
</dbReference>
<dbReference type="SUPFAM" id="SSF88946">
    <property type="entry name" value="Sigma2 domain of RNA polymerase sigma factors"/>
    <property type="match status" value="1"/>
</dbReference>
<sequence length="172" mass="18533">MLIAFLPTMRRFALSLARQHDVADDLVQSACERALLNAGSFQPGTRFDAWMFRIIRNLWIDRIRRTNTQAAAPVEEADAVVGTDGVAVATSRLELSDTAQAIHQLPDEQREVLTLVCVEGLSYAEAAGVMGVPVGTVMSRLARARTKLAALLAEKGISVGAARSSPTRGSRS</sequence>
<reference evidence="7" key="1">
    <citation type="submission" date="2020-12" db="EMBL/GenBank/DDBJ databases">
        <title>Bacterial taxonomy.</title>
        <authorList>
            <person name="Pan X."/>
        </authorList>
    </citation>
    <scope>NUCLEOTIDE SEQUENCE</scope>
    <source>
        <strain evidence="7">B2012</strain>
    </source>
</reference>
<evidence type="ECO:0000256" key="2">
    <source>
        <dbReference type="ARBA" id="ARBA00023015"/>
    </source>
</evidence>
<gene>
    <name evidence="7" type="ORF">JCR33_03705</name>
</gene>
<dbReference type="AlphaFoldDB" id="A0A934MFC4"/>
<keyword evidence="4" id="KW-0804">Transcription</keyword>
<evidence type="ECO:0000256" key="3">
    <source>
        <dbReference type="ARBA" id="ARBA00023082"/>
    </source>
</evidence>
<dbReference type="InterPro" id="IPR013325">
    <property type="entry name" value="RNA_pol_sigma_r2"/>
</dbReference>
<dbReference type="InterPro" id="IPR036388">
    <property type="entry name" value="WH-like_DNA-bd_sf"/>
</dbReference>
<dbReference type="SUPFAM" id="SSF88659">
    <property type="entry name" value="Sigma3 and sigma4 domains of RNA polymerase sigma factors"/>
    <property type="match status" value="1"/>
</dbReference>
<proteinExistence type="inferred from homology"/>
<dbReference type="RefSeq" id="WP_198880746.1">
    <property type="nucleotide sequence ID" value="NZ_JAEKJA010000002.1"/>
</dbReference>
<keyword evidence="2" id="KW-0805">Transcription regulation</keyword>
<keyword evidence="3" id="KW-0731">Sigma factor</keyword>
<dbReference type="PANTHER" id="PTHR43133:SF25">
    <property type="entry name" value="RNA POLYMERASE SIGMA FACTOR RFAY-RELATED"/>
    <property type="match status" value="1"/>
</dbReference>
<organism evidence="7 8">
    <name type="scientific">Acuticoccus mangrovi</name>
    <dbReference type="NCBI Taxonomy" id="2796142"/>
    <lineage>
        <taxon>Bacteria</taxon>
        <taxon>Pseudomonadati</taxon>
        <taxon>Pseudomonadota</taxon>
        <taxon>Alphaproteobacteria</taxon>
        <taxon>Hyphomicrobiales</taxon>
        <taxon>Amorphaceae</taxon>
        <taxon>Acuticoccus</taxon>
    </lineage>
</organism>
<evidence type="ECO:0000256" key="4">
    <source>
        <dbReference type="ARBA" id="ARBA00023163"/>
    </source>
</evidence>
<keyword evidence="8" id="KW-1185">Reference proteome</keyword>
<dbReference type="Proteomes" id="UP000609531">
    <property type="component" value="Unassembled WGS sequence"/>
</dbReference>
<evidence type="ECO:0000313" key="7">
    <source>
        <dbReference type="EMBL" id="MBJ3774775.1"/>
    </source>
</evidence>
<evidence type="ECO:0000256" key="1">
    <source>
        <dbReference type="ARBA" id="ARBA00010641"/>
    </source>
</evidence>
<dbReference type="InterPro" id="IPR014284">
    <property type="entry name" value="RNA_pol_sigma-70_dom"/>
</dbReference>
<dbReference type="InterPro" id="IPR039425">
    <property type="entry name" value="RNA_pol_sigma-70-like"/>
</dbReference>
<comment type="similarity">
    <text evidence="1">Belongs to the sigma-70 factor family. ECF subfamily.</text>
</comment>
<evidence type="ECO:0000259" key="5">
    <source>
        <dbReference type="Pfam" id="PF04542"/>
    </source>
</evidence>
<dbReference type="Gene3D" id="1.10.1740.10">
    <property type="match status" value="1"/>
</dbReference>
<name>A0A934MFC4_9HYPH</name>
<dbReference type="CDD" id="cd06171">
    <property type="entry name" value="Sigma70_r4"/>
    <property type="match status" value="1"/>
</dbReference>
<dbReference type="InterPro" id="IPR013249">
    <property type="entry name" value="RNA_pol_sigma70_r4_t2"/>
</dbReference>
<dbReference type="InterPro" id="IPR007627">
    <property type="entry name" value="RNA_pol_sigma70_r2"/>
</dbReference>
<dbReference type="GO" id="GO:0016987">
    <property type="term" value="F:sigma factor activity"/>
    <property type="evidence" value="ECO:0007669"/>
    <property type="project" value="UniProtKB-KW"/>
</dbReference>
<dbReference type="Pfam" id="PF08281">
    <property type="entry name" value="Sigma70_r4_2"/>
    <property type="match status" value="1"/>
</dbReference>
<dbReference type="GO" id="GO:0006352">
    <property type="term" value="P:DNA-templated transcription initiation"/>
    <property type="evidence" value="ECO:0007669"/>
    <property type="project" value="InterPro"/>
</dbReference>
<protein>
    <submittedName>
        <fullName evidence="7">RNA polymerase sigma factor</fullName>
    </submittedName>
</protein>
<comment type="caution">
    <text evidence="7">The sequence shown here is derived from an EMBL/GenBank/DDBJ whole genome shotgun (WGS) entry which is preliminary data.</text>
</comment>